<dbReference type="InterPro" id="IPR011701">
    <property type="entry name" value="MFS"/>
</dbReference>
<feature type="domain" description="Major facilitator superfamily (MFS) profile" evidence="6">
    <location>
        <begin position="34"/>
        <end position="488"/>
    </location>
</feature>
<feature type="transmembrane region" description="Helical" evidence="5">
    <location>
        <begin position="226"/>
        <end position="245"/>
    </location>
</feature>
<dbReference type="GO" id="GO:0016020">
    <property type="term" value="C:membrane"/>
    <property type="evidence" value="ECO:0007669"/>
    <property type="project" value="UniProtKB-SubCell"/>
</dbReference>
<evidence type="ECO:0000259" key="6">
    <source>
        <dbReference type="PROSITE" id="PS50850"/>
    </source>
</evidence>
<evidence type="ECO:0000313" key="7">
    <source>
        <dbReference type="Proteomes" id="UP000095287"/>
    </source>
</evidence>
<sequence>MADATSQAAMVVEAVPEPPALFSPFSKRLHIGLLLMFAFFCTVSMRSNLGMAMVCMVNATAYSSQPAISVNLSYSNQQCQGFASQSSASHDGYNGDILWTPGMQSMLFSALFYGGMVTILPSGYFADRFGPKAIMFVAVLDYAVMTLLTPLLARSHFYAFLASRVVMGLGEGIMFPSITSMSARWFPPNERSTMAAIYTSGVQLASISTAIFSSRLCMTSMGWPSVFYLFGGIGLLWLILWWFAACNRPNDSKIMSDAEKIYLNIQLNHQHSGNSSRKLSQAPTPWRSMLLSPPMIANLLCQFSFNFSMTMFQSYLPTYFKDVLYLDLKDNGFYTAIPFIGQVISKNVFSWISDHLKKAGVISSTTGVRVFQAIASFGTAAALIGIATFVDCTTPTLALLLLALFGVSFGGGIPGFTTSLLSVAPAYTGTLVSLGMVFGMLANIAAPTVIGLINTNGTPEQWSIIFFLAAGVNITAGLLFVLVGSGEMQKWADVARMQTVRIEFGEKVFPSRKTAQKRKEHSVNEWRL</sequence>
<feature type="transmembrane region" description="Helical" evidence="5">
    <location>
        <begin position="462"/>
        <end position="483"/>
    </location>
</feature>
<dbReference type="Proteomes" id="UP000095287">
    <property type="component" value="Unplaced"/>
</dbReference>
<dbReference type="WBParaSite" id="L893_g11778.t1">
    <property type="protein sequence ID" value="L893_g11778.t1"/>
    <property type="gene ID" value="L893_g11778"/>
</dbReference>
<dbReference type="PANTHER" id="PTHR11662:SF405">
    <property type="entry name" value="PROTEIN CBG12249"/>
    <property type="match status" value="1"/>
</dbReference>
<keyword evidence="2 5" id="KW-0812">Transmembrane</keyword>
<dbReference type="InterPro" id="IPR036259">
    <property type="entry name" value="MFS_trans_sf"/>
</dbReference>
<dbReference type="GO" id="GO:0022857">
    <property type="term" value="F:transmembrane transporter activity"/>
    <property type="evidence" value="ECO:0007669"/>
    <property type="project" value="InterPro"/>
</dbReference>
<evidence type="ECO:0000256" key="3">
    <source>
        <dbReference type="ARBA" id="ARBA00022989"/>
    </source>
</evidence>
<keyword evidence="3 5" id="KW-1133">Transmembrane helix</keyword>
<protein>
    <submittedName>
        <fullName evidence="8">MFS domain-containing protein</fullName>
    </submittedName>
</protein>
<dbReference type="FunFam" id="1.20.1250.20:FF:000355">
    <property type="entry name" value="SLC (SoLute Carrier) homolog"/>
    <property type="match status" value="1"/>
</dbReference>
<feature type="transmembrane region" description="Helical" evidence="5">
    <location>
        <begin position="332"/>
        <end position="349"/>
    </location>
</feature>
<accession>A0A1I7Y1H8</accession>
<keyword evidence="7" id="KW-1185">Reference proteome</keyword>
<feature type="transmembrane region" description="Helical" evidence="5">
    <location>
        <begin position="295"/>
        <end position="312"/>
    </location>
</feature>
<reference evidence="8" key="1">
    <citation type="submission" date="2016-11" db="UniProtKB">
        <authorList>
            <consortium name="WormBaseParasite"/>
        </authorList>
    </citation>
    <scope>IDENTIFICATION</scope>
</reference>
<dbReference type="PANTHER" id="PTHR11662">
    <property type="entry name" value="SOLUTE CARRIER FAMILY 17"/>
    <property type="match status" value="1"/>
</dbReference>
<feature type="transmembrane region" description="Helical" evidence="5">
    <location>
        <begin position="195"/>
        <end position="214"/>
    </location>
</feature>
<comment type="subcellular location">
    <subcellularLocation>
        <location evidence="1">Membrane</location>
        <topology evidence="1">Multi-pass membrane protein</topology>
    </subcellularLocation>
</comment>
<evidence type="ECO:0000256" key="1">
    <source>
        <dbReference type="ARBA" id="ARBA00004141"/>
    </source>
</evidence>
<feature type="transmembrane region" description="Helical" evidence="5">
    <location>
        <begin position="396"/>
        <end position="417"/>
    </location>
</feature>
<dbReference type="InterPro" id="IPR020846">
    <property type="entry name" value="MFS_dom"/>
</dbReference>
<evidence type="ECO:0000256" key="5">
    <source>
        <dbReference type="SAM" id="Phobius"/>
    </source>
</evidence>
<dbReference type="GO" id="GO:0006820">
    <property type="term" value="P:monoatomic anion transport"/>
    <property type="evidence" value="ECO:0007669"/>
    <property type="project" value="TreeGrafter"/>
</dbReference>
<feature type="transmembrane region" description="Helical" evidence="5">
    <location>
        <begin position="429"/>
        <end position="450"/>
    </location>
</feature>
<feature type="transmembrane region" description="Helical" evidence="5">
    <location>
        <begin position="29"/>
        <end position="47"/>
    </location>
</feature>
<feature type="transmembrane region" description="Helical" evidence="5">
    <location>
        <begin position="370"/>
        <end position="390"/>
    </location>
</feature>
<evidence type="ECO:0000313" key="8">
    <source>
        <dbReference type="WBParaSite" id="L893_g11778.t1"/>
    </source>
</evidence>
<dbReference type="Pfam" id="PF07690">
    <property type="entry name" value="MFS_1"/>
    <property type="match status" value="1"/>
</dbReference>
<proteinExistence type="predicted"/>
<dbReference type="AlphaFoldDB" id="A0A1I7Y1H8"/>
<evidence type="ECO:0000256" key="2">
    <source>
        <dbReference type="ARBA" id="ARBA00022692"/>
    </source>
</evidence>
<feature type="transmembrane region" description="Helical" evidence="5">
    <location>
        <begin position="157"/>
        <end position="175"/>
    </location>
</feature>
<dbReference type="Gene3D" id="1.20.1250.20">
    <property type="entry name" value="MFS general substrate transporter like domains"/>
    <property type="match status" value="2"/>
</dbReference>
<dbReference type="FunFam" id="1.20.1250.20:FF:000423">
    <property type="entry name" value="Putative inorganic phosphate cotransporter-like Protein"/>
    <property type="match status" value="1"/>
</dbReference>
<organism evidence="7 8">
    <name type="scientific">Steinernema glaseri</name>
    <dbReference type="NCBI Taxonomy" id="37863"/>
    <lineage>
        <taxon>Eukaryota</taxon>
        <taxon>Metazoa</taxon>
        <taxon>Ecdysozoa</taxon>
        <taxon>Nematoda</taxon>
        <taxon>Chromadorea</taxon>
        <taxon>Rhabditida</taxon>
        <taxon>Tylenchina</taxon>
        <taxon>Panagrolaimomorpha</taxon>
        <taxon>Strongyloidoidea</taxon>
        <taxon>Steinernematidae</taxon>
        <taxon>Steinernema</taxon>
    </lineage>
</organism>
<dbReference type="SUPFAM" id="SSF103473">
    <property type="entry name" value="MFS general substrate transporter"/>
    <property type="match status" value="1"/>
</dbReference>
<evidence type="ECO:0000256" key="4">
    <source>
        <dbReference type="ARBA" id="ARBA00023136"/>
    </source>
</evidence>
<feature type="transmembrane region" description="Helical" evidence="5">
    <location>
        <begin position="133"/>
        <end position="151"/>
    </location>
</feature>
<dbReference type="PROSITE" id="PS50850">
    <property type="entry name" value="MFS"/>
    <property type="match status" value="1"/>
</dbReference>
<name>A0A1I7Y1H8_9BILA</name>
<dbReference type="InterPro" id="IPR050382">
    <property type="entry name" value="MFS_Na/Anion_cotransporter"/>
</dbReference>
<feature type="transmembrane region" description="Helical" evidence="5">
    <location>
        <begin position="106"/>
        <end position="126"/>
    </location>
</feature>
<keyword evidence="4 5" id="KW-0472">Membrane</keyword>